<dbReference type="Proteomes" id="UP001345219">
    <property type="component" value="Chromosome 19"/>
</dbReference>
<accession>A0AAN7GM87</accession>
<name>A0AAN7GM87_9MYRT</name>
<evidence type="ECO:0000313" key="1">
    <source>
        <dbReference type="EMBL" id="KAK4741752.1"/>
    </source>
</evidence>
<dbReference type="PANTHER" id="PTHR34686:SF5">
    <property type="entry name" value="OS05G0451300 PROTEIN"/>
    <property type="match status" value="1"/>
</dbReference>
<organism evidence="1 2">
    <name type="scientific">Trapa incisa</name>
    <dbReference type="NCBI Taxonomy" id="236973"/>
    <lineage>
        <taxon>Eukaryota</taxon>
        <taxon>Viridiplantae</taxon>
        <taxon>Streptophyta</taxon>
        <taxon>Embryophyta</taxon>
        <taxon>Tracheophyta</taxon>
        <taxon>Spermatophyta</taxon>
        <taxon>Magnoliopsida</taxon>
        <taxon>eudicotyledons</taxon>
        <taxon>Gunneridae</taxon>
        <taxon>Pentapetalae</taxon>
        <taxon>rosids</taxon>
        <taxon>malvids</taxon>
        <taxon>Myrtales</taxon>
        <taxon>Lythraceae</taxon>
        <taxon>Trapa</taxon>
    </lineage>
</organism>
<sequence>MECCKRPNRSDVHLSRDEEVKIQEETREYFDGIAPKRHSKPQRSEYSSSYVDALSNDGAADGPIPELVEFRRLEDNHQKLVYSGSKVEEEFVETAYYDDLNCIDKQHHQTGTGFIKMGSAKGISYGIVPDTFVERHAPCKGNPATNDWIPSAAEMVSHNKTISRAGFHQHCKNYLLAIAWTFPFSSRSIMHQTSQAGAITEAFGSYLWLQWSIEPEIC</sequence>
<evidence type="ECO:0008006" key="3">
    <source>
        <dbReference type="Google" id="ProtNLM"/>
    </source>
</evidence>
<gene>
    <name evidence="1" type="ORF">SAY87_025340</name>
</gene>
<keyword evidence="2" id="KW-1185">Reference proteome</keyword>
<comment type="caution">
    <text evidence="1">The sequence shown here is derived from an EMBL/GenBank/DDBJ whole genome shotgun (WGS) entry which is preliminary data.</text>
</comment>
<reference evidence="1 2" key="1">
    <citation type="journal article" date="2023" name="Hortic Res">
        <title>Pangenome of water caltrop reveals structural variations and asymmetric subgenome divergence after allopolyploidization.</title>
        <authorList>
            <person name="Zhang X."/>
            <person name="Chen Y."/>
            <person name="Wang L."/>
            <person name="Yuan Y."/>
            <person name="Fang M."/>
            <person name="Shi L."/>
            <person name="Lu R."/>
            <person name="Comes H.P."/>
            <person name="Ma Y."/>
            <person name="Chen Y."/>
            <person name="Huang G."/>
            <person name="Zhou Y."/>
            <person name="Zheng Z."/>
            <person name="Qiu Y."/>
        </authorList>
    </citation>
    <scope>NUCLEOTIDE SEQUENCE [LARGE SCALE GENOMIC DNA]</scope>
    <source>
        <tissue evidence="1">Roots</tissue>
    </source>
</reference>
<dbReference type="EMBL" id="JAXIOK010000024">
    <property type="protein sequence ID" value="KAK4741752.1"/>
    <property type="molecule type" value="Genomic_DNA"/>
</dbReference>
<dbReference type="AlphaFoldDB" id="A0AAN7GM87"/>
<evidence type="ECO:0000313" key="2">
    <source>
        <dbReference type="Proteomes" id="UP001345219"/>
    </source>
</evidence>
<dbReference type="PANTHER" id="PTHR34686">
    <property type="entry name" value="MATERNAL EFFECT EMBRYO ARREST PROTEIN"/>
    <property type="match status" value="1"/>
</dbReference>
<protein>
    <recommendedName>
        <fullName evidence="3">Maternal effect embryo arrest 59</fullName>
    </recommendedName>
</protein>
<proteinExistence type="predicted"/>